<evidence type="ECO:0000313" key="6">
    <source>
        <dbReference type="EMBL" id="GAA4260243.1"/>
    </source>
</evidence>
<dbReference type="InterPro" id="IPR047187">
    <property type="entry name" value="SF1_C_Upf1"/>
</dbReference>
<sequence>MLAALADLAPAGRDRVLDVAKGDQPLVWLADPDRAPRGWAADRLAALDALHRDERILRRGWAWLLGTAEVDGSVRKLRMPLVAEPVRLEGSAGLRGRRVVPAGDLEVTPLIADAELAAVLESAPGLGTAAWLGATGTPGWVETAAEAAGLKPDRIAADDTPIARLPDGELVGQAAAALYVVRDVSSAGLRDTLRAWSARAGLEDTALAVVYGGAEPVGEFDTAGESVEPGEVYSPLPLNAAQRDVVRRVRRERIVVVSGPPGNGKSHALVAAALDTVYRGGSVLVATQAPHAAEVLGELLSRYPGAEPVLFGDAERRDRFAQALAAGRPAGVQGRELQRRRDEVDAAAAAVGALEAGVGAALELERKAATMAVWEPLLAGLRAEAPRVFGGDFDVPKAKRLLASRFFREMRVRRMAGVGAERLPALLEALEADRAAATLAVNGGTDLGGVWPALLAADERLRDAVGAAMRDAAAAAARWGGDALRTARDLGTALRTGRNRRREALAELDGPALVRALPLWVGTVADVEDLLPPTPGLFDLVILDEAAHIDQIRAAPVPARARRALVAGDPSQLRFVSFVADVDVAATLQRHGLPDRIDVRRSSAYDVAVGAAPATWLGEHYRCAPHLIGFAARRFYDGRLTLMTRTPVTEREAAIDVVRVSDATVRDGVNRAEVDAVIDTVRSLAGTGDTGIGVVTPFRAQADAIEAGLLRAFTVEDIERLALRSGTVHAFQGGEADTVIVSLGLTGADTPARLRFAADPNLFNVMTTRARRRMIVVTSLDGGTGLIAEFLAHASAPPAAPGPAAAPVQWAERLARELTAAGRDARLAYPVGDWTVDLVVDNVGYVCAPHPDGNAAHLDRQRELLRAGWTLREAFASRWGADAVRAALEL</sequence>
<dbReference type="Pfam" id="PF13087">
    <property type="entry name" value="AAA_12"/>
    <property type="match status" value="1"/>
</dbReference>
<dbReference type="InterPro" id="IPR027417">
    <property type="entry name" value="P-loop_NTPase"/>
</dbReference>
<reference evidence="7" key="1">
    <citation type="journal article" date="2019" name="Int. J. Syst. Evol. Microbiol.">
        <title>The Global Catalogue of Microorganisms (GCM) 10K type strain sequencing project: providing services to taxonomists for standard genome sequencing and annotation.</title>
        <authorList>
            <consortium name="The Broad Institute Genomics Platform"/>
            <consortium name="The Broad Institute Genome Sequencing Center for Infectious Disease"/>
            <person name="Wu L."/>
            <person name="Ma J."/>
        </authorList>
    </citation>
    <scope>NUCLEOTIDE SEQUENCE [LARGE SCALE GENOMIC DNA]</scope>
    <source>
        <strain evidence="7">JCM 17441</strain>
    </source>
</reference>
<dbReference type="Proteomes" id="UP001500620">
    <property type="component" value="Unassembled WGS sequence"/>
</dbReference>
<dbReference type="Gene3D" id="3.40.50.300">
    <property type="entry name" value="P-loop containing nucleotide triphosphate hydrolases"/>
    <property type="match status" value="3"/>
</dbReference>
<dbReference type="InterPro" id="IPR041679">
    <property type="entry name" value="DNA2/NAM7-like_C"/>
</dbReference>
<keyword evidence="7" id="KW-1185">Reference proteome</keyword>
<keyword evidence="4" id="KW-0067">ATP-binding</keyword>
<evidence type="ECO:0000259" key="5">
    <source>
        <dbReference type="Pfam" id="PF13087"/>
    </source>
</evidence>
<accession>A0ABP8DNF0</accession>
<dbReference type="InterPro" id="IPR050534">
    <property type="entry name" value="Coronavir_polyprotein_1ab"/>
</dbReference>
<keyword evidence="3" id="KW-0347">Helicase</keyword>
<dbReference type="EMBL" id="BAABAT010000039">
    <property type="protein sequence ID" value="GAA4260243.1"/>
    <property type="molecule type" value="Genomic_DNA"/>
</dbReference>
<proteinExistence type="predicted"/>
<keyword evidence="1" id="KW-0547">Nucleotide-binding</keyword>
<dbReference type="PANTHER" id="PTHR43788:SF8">
    <property type="entry name" value="DNA-BINDING PROTEIN SMUBP-2"/>
    <property type="match status" value="1"/>
</dbReference>
<organism evidence="6 7">
    <name type="scientific">Dactylosporangium darangshiense</name>
    <dbReference type="NCBI Taxonomy" id="579108"/>
    <lineage>
        <taxon>Bacteria</taxon>
        <taxon>Bacillati</taxon>
        <taxon>Actinomycetota</taxon>
        <taxon>Actinomycetes</taxon>
        <taxon>Micromonosporales</taxon>
        <taxon>Micromonosporaceae</taxon>
        <taxon>Dactylosporangium</taxon>
    </lineage>
</organism>
<keyword evidence="2" id="KW-0378">Hydrolase</keyword>
<evidence type="ECO:0000256" key="1">
    <source>
        <dbReference type="ARBA" id="ARBA00022741"/>
    </source>
</evidence>
<dbReference type="PANTHER" id="PTHR43788">
    <property type="entry name" value="DNA2/NAM7 HELICASE FAMILY MEMBER"/>
    <property type="match status" value="1"/>
</dbReference>
<feature type="domain" description="DNA2/NAM7 helicase-like C-terminal" evidence="5">
    <location>
        <begin position="612"/>
        <end position="779"/>
    </location>
</feature>
<dbReference type="SUPFAM" id="SSF52540">
    <property type="entry name" value="P-loop containing nucleoside triphosphate hydrolases"/>
    <property type="match status" value="1"/>
</dbReference>
<evidence type="ECO:0000256" key="3">
    <source>
        <dbReference type="ARBA" id="ARBA00022806"/>
    </source>
</evidence>
<comment type="caution">
    <text evidence="6">The sequence shown here is derived from an EMBL/GenBank/DDBJ whole genome shotgun (WGS) entry which is preliminary data.</text>
</comment>
<gene>
    <name evidence="6" type="ORF">GCM10022255_088140</name>
</gene>
<name>A0ABP8DNF0_9ACTN</name>
<protein>
    <recommendedName>
        <fullName evidence="5">DNA2/NAM7 helicase-like C-terminal domain-containing protein</fullName>
    </recommendedName>
</protein>
<dbReference type="CDD" id="cd18808">
    <property type="entry name" value="SF1_C_Upf1"/>
    <property type="match status" value="1"/>
</dbReference>
<evidence type="ECO:0000313" key="7">
    <source>
        <dbReference type="Proteomes" id="UP001500620"/>
    </source>
</evidence>
<evidence type="ECO:0000256" key="2">
    <source>
        <dbReference type="ARBA" id="ARBA00022801"/>
    </source>
</evidence>
<evidence type="ECO:0000256" key="4">
    <source>
        <dbReference type="ARBA" id="ARBA00022840"/>
    </source>
</evidence>